<evidence type="ECO:0000256" key="3">
    <source>
        <dbReference type="SAM" id="SignalP"/>
    </source>
</evidence>
<keyword evidence="6" id="KW-1185">Reference proteome</keyword>
<dbReference type="GO" id="GO:0008234">
    <property type="term" value="F:cysteine-type peptidase activity"/>
    <property type="evidence" value="ECO:0007669"/>
    <property type="project" value="InterPro"/>
</dbReference>
<dbReference type="InterPro" id="IPR000169">
    <property type="entry name" value="Pept_cys_AS"/>
</dbReference>
<dbReference type="CDD" id="cd02248">
    <property type="entry name" value="Peptidase_C1A"/>
    <property type="match status" value="1"/>
</dbReference>
<dbReference type="Proteomes" id="UP000030745">
    <property type="component" value="Unassembled WGS sequence"/>
</dbReference>
<feature type="signal peptide" evidence="3">
    <location>
        <begin position="1"/>
        <end position="18"/>
    </location>
</feature>
<evidence type="ECO:0000313" key="5">
    <source>
        <dbReference type="EMBL" id="KDO20394.1"/>
    </source>
</evidence>
<gene>
    <name evidence="5" type="ORF">SPRG_22335</name>
</gene>
<dbReference type="SUPFAM" id="SSF54001">
    <property type="entry name" value="Cysteine proteinases"/>
    <property type="match status" value="1"/>
</dbReference>
<accession>A0A067BPG0</accession>
<dbReference type="Pfam" id="PF00112">
    <property type="entry name" value="Peptidase_C1"/>
    <property type="match status" value="1"/>
</dbReference>
<keyword evidence="3" id="KW-0732">Signal</keyword>
<dbReference type="GO" id="GO:0006508">
    <property type="term" value="P:proteolysis"/>
    <property type="evidence" value="ECO:0007669"/>
    <property type="project" value="InterPro"/>
</dbReference>
<name>A0A067BPG0_SAPPC</name>
<dbReference type="VEuPathDB" id="FungiDB:SPRG_22335"/>
<organism evidence="5 6">
    <name type="scientific">Saprolegnia parasitica (strain CBS 223.65)</name>
    <dbReference type="NCBI Taxonomy" id="695850"/>
    <lineage>
        <taxon>Eukaryota</taxon>
        <taxon>Sar</taxon>
        <taxon>Stramenopiles</taxon>
        <taxon>Oomycota</taxon>
        <taxon>Saprolegniomycetes</taxon>
        <taxon>Saprolegniales</taxon>
        <taxon>Saprolegniaceae</taxon>
        <taxon>Saprolegnia</taxon>
    </lineage>
</organism>
<evidence type="ECO:0000313" key="6">
    <source>
        <dbReference type="Proteomes" id="UP000030745"/>
    </source>
</evidence>
<feature type="chain" id="PRO_5018617610" description="Peptidase C1A papain C-terminal domain-containing protein" evidence="3">
    <location>
        <begin position="19"/>
        <end position="297"/>
    </location>
</feature>
<reference evidence="5 6" key="1">
    <citation type="journal article" date="2013" name="PLoS Genet.">
        <title>Distinctive expansion of potential virulence genes in the genome of the oomycete fish pathogen Saprolegnia parasitica.</title>
        <authorList>
            <person name="Jiang R.H."/>
            <person name="de Bruijn I."/>
            <person name="Haas B.J."/>
            <person name="Belmonte R."/>
            <person name="Lobach L."/>
            <person name="Christie J."/>
            <person name="van den Ackerveken G."/>
            <person name="Bottin A."/>
            <person name="Bulone V."/>
            <person name="Diaz-Moreno S.M."/>
            <person name="Dumas B."/>
            <person name="Fan L."/>
            <person name="Gaulin E."/>
            <person name="Govers F."/>
            <person name="Grenville-Briggs L.J."/>
            <person name="Horner N.R."/>
            <person name="Levin J.Z."/>
            <person name="Mammella M."/>
            <person name="Meijer H.J."/>
            <person name="Morris P."/>
            <person name="Nusbaum C."/>
            <person name="Oome S."/>
            <person name="Phillips A.J."/>
            <person name="van Rooyen D."/>
            <person name="Rzeszutek E."/>
            <person name="Saraiva M."/>
            <person name="Secombes C.J."/>
            <person name="Seidl M.F."/>
            <person name="Snel B."/>
            <person name="Stassen J.H."/>
            <person name="Sykes S."/>
            <person name="Tripathy S."/>
            <person name="van den Berg H."/>
            <person name="Vega-Arreguin J.C."/>
            <person name="Wawra S."/>
            <person name="Young S.K."/>
            <person name="Zeng Q."/>
            <person name="Dieguez-Uribeondo J."/>
            <person name="Russ C."/>
            <person name="Tyler B.M."/>
            <person name="van West P."/>
        </authorList>
    </citation>
    <scope>NUCLEOTIDE SEQUENCE [LARGE SCALE GENOMIC DNA]</scope>
    <source>
        <strain evidence="5 6">CBS 223.65</strain>
    </source>
</reference>
<sequence length="297" mass="30878">MKSINIATFCLCAAGTSALQLSTSDRQALQTELEAWKRSAAGKAAAEHGYVPKTESGELGGKTLELERFAATKKVVAQLNLANPHATFTEKNPFALLSDDEFARFATGLGNATTPARALSIDGQLTPLQRAATGVDWSTDACMSGVRDQGACGSCWAFASVGAAEFAHCKATGALATFSEQQLVSCASSAGYGCQGGWPNKALDYLASTGACSGTSYPYTSGNSRASGQCDSGCSKAPLRLGASVTISGESALQSALEKHVVTVTVEANNAYCLYLTKKLHTVWCGDDDLYSGKALH</sequence>
<dbReference type="InterPro" id="IPR039417">
    <property type="entry name" value="Peptidase_C1A_papain-like"/>
</dbReference>
<evidence type="ECO:0000259" key="4">
    <source>
        <dbReference type="SMART" id="SM00645"/>
    </source>
</evidence>
<proteinExistence type="inferred from homology"/>
<dbReference type="InterPro" id="IPR038765">
    <property type="entry name" value="Papain-like_cys_pep_sf"/>
</dbReference>
<dbReference type="RefSeq" id="XP_012208927.1">
    <property type="nucleotide sequence ID" value="XM_012353537.1"/>
</dbReference>
<dbReference type="Gene3D" id="3.90.70.10">
    <property type="entry name" value="Cysteine proteinases"/>
    <property type="match status" value="1"/>
</dbReference>
<dbReference type="PANTHER" id="PTHR12411">
    <property type="entry name" value="CYSTEINE PROTEASE FAMILY C1-RELATED"/>
    <property type="match status" value="1"/>
</dbReference>
<dbReference type="InterPro" id="IPR013128">
    <property type="entry name" value="Peptidase_C1A"/>
</dbReference>
<feature type="domain" description="Peptidase C1A papain C-terminal" evidence="4">
    <location>
        <begin position="131"/>
        <end position="296"/>
    </location>
</feature>
<comment type="similarity">
    <text evidence="1">Belongs to the peptidase C1 family.</text>
</comment>
<dbReference type="EMBL" id="KK583314">
    <property type="protein sequence ID" value="KDO20394.1"/>
    <property type="molecule type" value="Genomic_DNA"/>
</dbReference>
<dbReference type="KEGG" id="spar:SPRG_22335"/>
<dbReference type="PROSITE" id="PS00139">
    <property type="entry name" value="THIOL_PROTEASE_CYS"/>
    <property type="match status" value="1"/>
</dbReference>
<dbReference type="AlphaFoldDB" id="A0A067BPG0"/>
<dbReference type="GeneID" id="24142718"/>
<dbReference type="InterPro" id="IPR000668">
    <property type="entry name" value="Peptidase_C1A_C"/>
</dbReference>
<protein>
    <recommendedName>
        <fullName evidence="4">Peptidase C1A papain C-terminal domain-containing protein</fullName>
    </recommendedName>
</protein>
<keyword evidence="2" id="KW-0865">Zymogen</keyword>
<dbReference type="SMART" id="SM00645">
    <property type="entry name" value="Pept_C1"/>
    <property type="match status" value="1"/>
</dbReference>
<dbReference type="STRING" id="695850.A0A067BPG0"/>
<evidence type="ECO:0000256" key="1">
    <source>
        <dbReference type="ARBA" id="ARBA00008455"/>
    </source>
</evidence>
<evidence type="ECO:0000256" key="2">
    <source>
        <dbReference type="ARBA" id="ARBA00023145"/>
    </source>
</evidence>
<dbReference type="OrthoDB" id="77423at2759"/>